<keyword evidence="3" id="KW-0804">Transcription</keyword>
<feature type="domain" description="HTH tetR-type" evidence="5">
    <location>
        <begin position="6"/>
        <end position="66"/>
    </location>
</feature>
<sequence length="191" mass="21330">MARPKEFNPDVALRALQKTFWEKGYHGTSMQDLESATGLKKQSLYREFGNKDAMYEQSLALYRDQDIVKLATLFLQATTARDRFRDMFDAILAPVRDGDRLGCFICNAAIDHAGEDHATMQTVCVGIQDTTALFDKALTASAVYNKNVSLRRETAISLTAGYFGLRVMVRGGIPPEELQVTADILVQSIER</sequence>
<keyword evidence="7" id="KW-1185">Reference proteome</keyword>
<keyword evidence="1" id="KW-0805">Transcription regulation</keyword>
<dbReference type="PANTHER" id="PTHR47506">
    <property type="entry name" value="TRANSCRIPTIONAL REGULATORY PROTEIN"/>
    <property type="match status" value="1"/>
</dbReference>
<feature type="DNA-binding region" description="H-T-H motif" evidence="4">
    <location>
        <begin position="29"/>
        <end position="48"/>
    </location>
</feature>
<organism evidence="6 7">
    <name type="scientific">Parasedimentitalea denitrificans</name>
    <dbReference type="NCBI Taxonomy" id="2211118"/>
    <lineage>
        <taxon>Bacteria</taxon>
        <taxon>Pseudomonadati</taxon>
        <taxon>Pseudomonadota</taxon>
        <taxon>Alphaproteobacteria</taxon>
        <taxon>Rhodobacterales</taxon>
        <taxon>Paracoccaceae</taxon>
        <taxon>Parasedimentitalea</taxon>
    </lineage>
</organism>
<dbReference type="InterPro" id="IPR036271">
    <property type="entry name" value="Tet_transcr_reg_TetR-rel_C_sf"/>
</dbReference>
<dbReference type="PROSITE" id="PS50977">
    <property type="entry name" value="HTH_TETR_2"/>
    <property type="match status" value="1"/>
</dbReference>
<evidence type="ECO:0000256" key="3">
    <source>
        <dbReference type="ARBA" id="ARBA00023163"/>
    </source>
</evidence>
<dbReference type="Proteomes" id="UP001429564">
    <property type="component" value="Unassembled WGS sequence"/>
</dbReference>
<evidence type="ECO:0000259" key="5">
    <source>
        <dbReference type="PROSITE" id="PS50977"/>
    </source>
</evidence>
<evidence type="ECO:0000313" key="6">
    <source>
        <dbReference type="EMBL" id="NIZ63244.1"/>
    </source>
</evidence>
<dbReference type="Pfam" id="PF00440">
    <property type="entry name" value="TetR_N"/>
    <property type="match status" value="1"/>
</dbReference>
<evidence type="ECO:0000256" key="2">
    <source>
        <dbReference type="ARBA" id="ARBA00023125"/>
    </source>
</evidence>
<dbReference type="InterPro" id="IPR009057">
    <property type="entry name" value="Homeodomain-like_sf"/>
</dbReference>
<dbReference type="RefSeq" id="WP_167685837.1">
    <property type="nucleotide sequence ID" value="NZ_QHLQ01000032.1"/>
</dbReference>
<comment type="caution">
    <text evidence="6">The sequence shown here is derived from an EMBL/GenBank/DDBJ whole genome shotgun (WGS) entry which is preliminary data.</text>
</comment>
<keyword evidence="2 4" id="KW-0238">DNA-binding</keyword>
<dbReference type="InterPro" id="IPR001647">
    <property type="entry name" value="HTH_TetR"/>
</dbReference>
<accession>A0ABX0WEM2</accession>
<dbReference type="PANTHER" id="PTHR47506:SF1">
    <property type="entry name" value="HTH-TYPE TRANSCRIPTIONAL REGULATOR YJDC"/>
    <property type="match status" value="1"/>
</dbReference>
<dbReference type="Gene3D" id="1.10.357.10">
    <property type="entry name" value="Tetracycline Repressor, domain 2"/>
    <property type="match status" value="1"/>
</dbReference>
<reference evidence="6 7" key="1">
    <citation type="submission" date="2018-05" db="EMBL/GenBank/DDBJ databases">
        <authorList>
            <person name="Zhang Y.-J."/>
        </authorList>
    </citation>
    <scope>NUCLEOTIDE SEQUENCE [LARGE SCALE GENOMIC DNA]</scope>
    <source>
        <strain evidence="6 7">CY04</strain>
    </source>
</reference>
<dbReference type="SUPFAM" id="SSF46689">
    <property type="entry name" value="Homeodomain-like"/>
    <property type="match status" value="1"/>
</dbReference>
<evidence type="ECO:0000256" key="4">
    <source>
        <dbReference type="PROSITE-ProRule" id="PRU00335"/>
    </source>
</evidence>
<gene>
    <name evidence="6" type="ORF">DL239_19955</name>
</gene>
<name>A0ABX0WEM2_9RHOB</name>
<dbReference type="SUPFAM" id="SSF48498">
    <property type="entry name" value="Tetracyclin repressor-like, C-terminal domain"/>
    <property type="match status" value="1"/>
</dbReference>
<proteinExistence type="predicted"/>
<evidence type="ECO:0000313" key="7">
    <source>
        <dbReference type="Proteomes" id="UP001429564"/>
    </source>
</evidence>
<dbReference type="Gene3D" id="1.10.10.60">
    <property type="entry name" value="Homeodomain-like"/>
    <property type="match status" value="1"/>
</dbReference>
<evidence type="ECO:0000256" key="1">
    <source>
        <dbReference type="ARBA" id="ARBA00023015"/>
    </source>
</evidence>
<dbReference type="EMBL" id="QHLQ01000032">
    <property type="protein sequence ID" value="NIZ63244.1"/>
    <property type="molecule type" value="Genomic_DNA"/>
</dbReference>
<protein>
    <submittedName>
        <fullName evidence="6">TetR/AcrR family transcriptional regulator</fullName>
    </submittedName>
</protein>